<dbReference type="GO" id="GO:0110001">
    <property type="term" value="C:toxin-antitoxin complex"/>
    <property type="evidence" value="ECO:0007669"/>
    <property type="project" value="InterPro"/>
</dbReference>
<proteinExistence type="predicted"/>
<evidence type="ECO:0008006" key="3">
    <source>
        <dbReference type="Google" id="ProtNLM"/>
    </source>
</evidence>
<dbReference type="GO" id="GO:0004519">
    <property type="term" value="F:endonuclease activity"/>
    <property type="evidence" value="ECO:0007669"/>
    <property type="project" value="InterPro"/>
</dbReference>
<dbReference type="InterPro" id="IPR018669">
    <property type="entry name" value="Toxin_HigB"/>
</dbReference>
<keyword evidence="2" id="KW-1185">Reference proteome</keyword>
<dbReference type="AlphaFoldDB" id="A0A401IE57"/>
<reference evidence="2" key="1">
    <citation type="submission" date="2017-05" db="EMBL/GenBank/DDBJ databases">
        <title>Physiological properties and genetic analysis related to exopolysaccharide production of fresh-water unicellular cyanobacterium Aphanothece sacrum, Suizenji Nori, that has been cultured as a food source in Japan.</title>
        <authorList>
            <person name="Kanesaki Y."/>
            <person name="Yoshikawa S."/>
            <person name="Ohki K."/>
        </authorList>
    </citation>
    <scope>NUCLEOTIDE SEQUENCE [LARGE SCALE GENOMIC DNA]</scope>
    <source>
        <strain evidence="2">FPU1</strain>
    </source>
</reference>
<sequence>MGGFAFMHLISAGKLKQAASKYPEVTKIVKAFCQTIKKAQWKNLIELQQAYKDAESVGNFTVLNIKGNTYRLILDIDYQEQVVYFKYFLTHAEYDKEQWKNDPYFQ</sequence>
<protein>
    <recommendedName>
        <fullName evidence="3">Type II toxin-antitoxin system HigB family toxin</fullName>
    </recommendedName>
</protein>
<name>A0A401IE57_APHSA</name>
<dbReference type="Pfam" id="PF09907">
    <property type="entry name" value="HigB_toxin"/>
    <property type="match status" value="1"/>
</dbReference>
<organism evidence="1 2">
    <name type="scientific">Aphanothece sacrum FPU1</name>
    <dbReference type="NCBI Taxonomy" id="1920663"/>
    <lineage>
        <taxon>Bacteria</taxon>
        <taxon>Bacillati</taxon>
        <taxon>Cyanobacteriota</taxon>
        <taxon>Cyanophyceae</taxon>
        <taxon>Oscillatoriophycideae</taxon>
        <taxon>Chroococcales</taxon>
        <taxon>Aphanothecaceae</taxon>
        <taxon>Aphanothece</taxon>
    </lineage>
</organism>
<evidence type="ECO:0000313" key="2">
    <source>
        <dbReference type="Proteomes" id="UP000287247"/>
    </source>
</evidence>
<comment type="caution">
    <text evidence="1">The sequence shown here is derived from an EMBL/GenBank/DDBJ whole genome shotgun (WGS) entry which is preliminary data.</text>
</comment>
<dbReference type="EMBL" id="BDQK01000003">
    <property type="protein sequence ID" value="GBF79557.1"/>
    <property type="molecule type" value="Genomic_DNA"/>
</dbReference>
<dbReference type="Proteomes" id="UP000287247">
    <property type="component" value="Unassembled WGS sequence"/>
</dbReference>
<gene>
    <name evidence="1" type="ORF">AsFPU1_0953</name>
</gene>
<evidence type="ECO:0000313" key="1">
    <source>
        <dbReference type="EMBL" id="GBF79557.1"/>
    </source>
</evidence>
<dbReference type="GO" id="GO:0003723">
    <property type="term" value="F:RNA binding"/>
    <property type="evidence" value="ECO:0007669"/>
    <property type="project" value="InterPro"/>
</dbReference>
<accession>A0A401IE57</accession>